<dbReference type="InterPro" id="IPR000182">
    <property type="entry name" value="GNAT_dom"/>
</dbReference>
<keyword evidence="2" id="KW-0808">Transferase</keyword>
<dbReference type="SUPFAM" id="SSF55729">
    <property type="entry name" value="Acyl-CoA N-acyltransferases (Nat)"/>
    <property type="match status" value="1"/>
</dbReference>
<dbReference type="GO" id="GO:0008999">
    <property type="term" value="F:protein-N-terminal-alanine acetyltransferase activity"/>
    <property type="evidence" value="ECO:0007669"/>
    <property type="project" value="TreeGrafter"/>
</dbReference>
<dbReference type="OrthoDB" id="41238at2759"/>
<dbReference type="Proteomes" id="UP000076863">
    <property type="component" value="Unassembled WGS sequence"/>
</dbReference>
<name>A0A166XV26_9HYPO</name>
<gene>
    <name evidence="2" type="ORF">BBO_08383</name>
</gene>
<feature type="domain" description="N-acetyltransferase" evidence="1">
    <location>
        <begin position="33"/>
        <end position="175"/>
    </location>
</feature>
<proteinExistence type="predicted"/>
<dbReference type="EMBL" id="AZHA01000037">
    <property type="protein sequence ID" value="OAA36211.1"/>
    <property type="molecule type" value="Genomic_DNA"/>
</dbReference>
<dbReference type="InterPro" id="IPR051908">
    <property type="entry name" value="Ribosomal_N-acetyltransferase"/>
</dbReference>
<accession>A0A166XV26</accession>
<dbReference type="Pfam" id="PF13302">
    <property type="entry name" value="Acetyltransf_3"/>
    <property type="match status" value="1"/>
</dbReference>
<dbReference type="PANTHER" id="PTHR43441:SF2">
    <property type="entry name" value="FAMILY ACETYLTRANSFERASE, PUTATIVE (AFU_ORTHOLOGUE AFUA_7G00850)-RELATED"/>
    <property type="match status" value="1"/>
</dbReference>
<comment type="caution">
    <text evidence="2">The sequence shown here is derived from an EMBL/GenBank/DDBJ whole genome shotgun (WGS) entry which is preliminary data.</text>
</comment>
<evidence type="ECO:0000313" key="3">
    <source>
        <dbReference type="Proteomes" id="UP000076863"/>
    </source>
</evidence>
<dbReference type="InterPro" id="IPR016181">
    <property type="entry name" value="Acyl_CoA_acyltransferase"/>
</dbReference>
<reference evidence="2 3" key="1">
    <citation type="journal article" date="2016" name="Genome Biol. Evol.">
        <title>Divergent and convergent evolution of fungal pathogenicity.</title>
        <authorList>
            <person name="Shang Y."/>
            <person name="Xiao G."/>
            <person name="Zheng P."/>
            <person name="Cen K."/>
            <person name="Zhan S."/>
            <person name="Wang C."/>
        </authorList>
    </citation>
    <scope>NUCLEOTIDE SEQUENCE [LARGE SCALE GENOMIC DNA]</scope>
    <source>
        <strain evidence="2 3">RCEF 3172</strain>
    </source>
</reference>
<dbReference type="AlphaFoldDB" id="A0A166XV26"/>
<organism evidence="2 3">
    <name type="scientific">Beauveria brongniartii RCEF 3172</name>
    <dbReference type="NCBI Taxonomy" id="1081107"/>
    <lineage>
        <taxon>Eukaryota</taxon>
        <taxon>Fungi</taxon>
        <taxon>Dikarya</taxon>
        <taxon>Ascomycota</taxon>
        <taxon>Pezizomycotina</taxon>
        <taxon>Sordariomycetes</taxon>
        <taxon>Hypocreomycetidae</taxon>
        <taxon>Hypocreales</taxon>
        <taxon>Cordycipitaceae</taxon>
        <taxon>Beauveria</taxon>
        <taxon>Beauveria brongniartii</taxon>
    </lineage>
</organism>
<dbReference type="PANTHER" id="PTHR43441">
    <property type="entry name" value="RIBOSOMAL-PROTEIN-SERINE ACETYLTRANSFERASE"/>
    <property type="match status" value="1"/>
</dbReference>
<sequence>MDQPVDQPVGALVSTESAKLPPGIELRGQFTGLRRLDPSHSMSLFKHLGGKENFWRWTYMMTSGFPSMDSCTEAIREWAEKQDPFFYSVYDGPLSDSASEPAGMVSYMASITDHRRIEIGSVILGEKLAKSRQATEAFYLFIQHAIEDLGYQRVEWKANALNAPSLAAATRLGFTFEGIFRKHMVIKGRRRDTAWFSITDDEWPAIKAGFVAWLDKDNFHDNGNQKRTLQQCRLPNGTESMK</sequence>
<protein>
    <submittedName>
        <fullName evidence="2">Acyl-CoA N-acyltransferase</fullName>
    </submittedName>
</protein>
<keyword evidence="3" id="KW-1185">Reference proteome</keyword>
<evidence type="ECO:0000259" key="1">
    <source>
        <dbReference type="Pfam" id="PF13302"/>
    </source>
</evidence>
<dbReference type="GO" id="GO:1990189">
    <property type="term" value="F:protein N-terminal-serine acetyltransferase activity"/>
    <property type="evidence" value="ECO:0007669"/>
    <property type="project" value="TreeGrafter"/>
</dbReference>
<evidence type="ECO:0000313" key="2">
    <source>
        <dbReference type="EMBL" id="OAA36211.1"/>
    </source>
</evidence>
<keyword evidence="2" id="KW-0012">Acyltransferase</keyword>
<dbReference type="Gene3D" id="3.40.630.30">
    <property type="match status" value="1"/>
</dbReference>